<keyword evidence="7" id="KW-1185">Reference proteome</keyword>
<comment type="caution">
    <text evidence="6">The sequence shown here is derived from an EMBL/GenBank/DDBJ whole genome shotgun (WGS) entry which is preliminary data.</text>
</comment>
<evidence type="ECO:0000256" key="2">
    <source>
        <dbReference type="ARBA" id="ARBA00022679"/>
    </source>
</evidence>
<comment type="similarity">
    <text evidence="4">Belongs to the N(4)/N(6)-methyltransferase family.</text>
</comment>
<dbReference type="AlphaFoldDB" id="A0A2S8BAN9"/>
<evidence type="ECO:0000256" key="1">
    <source>
        <dbReference type="ARBA" id="ARBA00022603"/>
    </source>
</evidence>
<evidence type="ECO:0000259" key="5">
    <source>
        <dbReference type="Pfam" id="PF01555"/>
    </source>
</evidence>
<dbReference type="GO" id="GO:0003677">
    <property type="term" value="F:DNA binding"/>
    <property type="evidence" value="ECO:0007669"/>
    <property type="project" value="InterPro"/>
</dbReference>
<evidence type="ECO:0000313" key="7">
    <source>
        <dbReference type="Proteomes" id="UP000238954"/>
    </source>
</evidence>
<gene>
    <name evidence="6" type="ORF">CVO77_00135</name>
</gene>
<proteinExistence type="inferred from homology"/>
<organism evidence="6 7">
    <name type="scientific">Sphingopyxis lindanitolerans</name>
    <dbReference type="NCBI Taxonomy" id="2054227"/>
    <lineage>
        <taxon>Bacteria</taxon>
        <taxon>Pseudomonadati</taxon>
        <taxon>Pseudomonadota</taxon>
        <taxon>Alphaproteobacteria</taxon>
        <taxon>Sphingomonadales</taxon>
        <taxon>Sphingomonadaceae</taxon>
        <taxon>Sphingopyxis</taxon>
    </lineage>
</organism>
<dbReference type="GO" id="GO:0008170">
    <property type="term" value="F:N-methyltransferase activity"/>
    <property type="evidence" value="ECO:0007669"/>
    <property type="project" value="InterPro"/>
</dbReference>
<name>A0A2S8BAN9_9SPHN</name>
<evidence type="ECO:0000313" key="6">
    <source>
        <dbReference type="EMBL" id="PQM29383.1"/>
    </source>
</evidence>
<accession>A0A2S8BAN9</accession>
<keyword evidence="1 6" id="KW-0489">Methyltransferase</keyword>
<dbReference type="InterPro" id="IPR002941">
    <property type="entry name" value="DNA_methylase_N4/N6"/>
</dbReference>
<evidence type="ECO:0000256" key="3">
    <source>
        <dbReference type="ARBA" id="ARBA00047942"/>
    </source>
</evidence>
<dbReference type="Pfam" id="PF01555">
    <property type="entry name" value="N6_N4_Mtase"/>
    <property type="match status" value="1"/>
</dbReference>
<dbReference type="OrthoDB" id="9773571at2"/>
<dbReference type="Proteomes" id="UP000238954">
    <property type="component" value="Chromosome"/>
</dbReference>
<dbReference type="Gene3D" id="3.40.50.150">
    <property type="entry name" value="Vaccinia Virus protein VP39"/>
    <property type="match status" value="1"/>
</dbReference>
<reference evidence="7" key="1">
    <citation type="submission" date="2017-11" db="EMBL/GenBank/DDBJ databases">
        <title>The complete genome sequence of Sphingopyxis pomeranensis sp. nov. strain WS5A3p.</title>
        <authorList>
            <person name="Kaminski M.A."/>
        </authorList>
    </citation>
    <scope>NUCLEOTIDE SEQUENCE [LARGE SCALE GENOMIC DNA]</scope>
    <source>
        <strain evidence="7">WS5A3p</strain>
    </source>
</reference>
<protein>
    <recommendedName>
        <fullName evidence="4">Methyltransferase</fullName>
        <ecNumber evidence="4">2.1.1.-</ecNumber>
    </recommendedName>
</protein>
<dbReference type="PRINTS" id="PR00508">
    <property type="entry name" value="S21N4MTFRASE"/>
</dbReference>
<dbReference type="InterPro" id="IPR029063">
    <property type="entry name" value="SAM-dependent_MTases_sf"/>
</dbReference>
<dbReference type="InterPro" id="IPR001091">
    <property type="entry name" value="RM_Methyltransferase"/>
</dbReference>
<comment type="catalytic activity">
    <reaction evidence="3">
        <text>a 2'-deoxyadenosine in DNA + S-adenosyl-L-methionine = an N(6)-methyl-2'-deoxyadenosine in DNA + S-adenosyl-L-homocysteine + H(+)</text>
        <dbReference type="Rhea" id="RHEA:15197"/>
        <dbReference type="Rhea" id="RHEA-COMP:12418"/>
        <dbReference type="Rhea" id="RHEA-COMP:12419"/>
        <dbReference type="ChEBI" id="CHEBI:15378"/>
        <dbReference type="ChEBI" id="CHEBI:57856"/>
        <dbReference type="ChEBI" id="CHEBI:59789"/>
        <dbReference type="ChEBI" id="CHEBI:90615"/>
        <dbReference type="ChEBI" id="CHEBI:90616"/>
        <dbReference type="EC" id="2.1.1.72"/>
    </reaction>
</comment>
<feature type="domain" description="DNA methylase N-4/N-6" evidence="5">
    <location>
        <begin position="76"/>
        <end position="233"/>
    </location>
</feature>
<dbReference type="EC" id="2.1.1.-" evidence="4"/>
<sequence length="259" mass="28550">MSGAVEVIGNAIVYLGDCMEVLPRLDVVDAVIADLPYGTTQNKWDCALPLGDLWRQYRRLAPLVVLTSQGGFTAELICSNRAGFKYKMVWEKSKATNFLNAKKQPLRKHEDICVFGRGAYNPQMQPGKPYNKGVRKDQLTGSYGDFAPVKVASMGERYPTDVIYFPTAESEGPVVHGTQKPLALMRYLVRTFTNPGHTILDNAMGSGTTGVAALAEGRKFIGIERDPVFFHLACRRIEEAHRQGELFSGPPTHPMGASQ</sequence>
<keyword evidence="2 6" id="KW-0808">Transferase</keyword>
<dbReference type="RefSeq" id="WP_105997341.1">
    <property type="nucleotide sequence ID" value="NZ_CM009578.1"/>
</dbReference>
<dbReference type="SUPFAM" id="SSF53335">
    <property type="entry name" value="S-adenosyl-L-methionine-dependent methyltransferases"/>
    <property type="match status" value="1"/>
</dbReference>
<dbReference type="GO" id="GO:0032259">
    <property type="term" value="P:methylation"/>
    <property type="evidence" value="ECO:0007669"/>
    <property type="project" value="UniProtKB-KW"/>
</dbReference>
<evidence type="ECO:0000256" key="4">
    <source>
        <dbReference type="RuleBase" id="RU362026"/>
    </source>
</evidence>
<dbReference type="GO" id="GO:0009007">
    <property type="term" value="F:site-specific DNA-methyltransferase (adenine-specific) activity"/>
    <property type="evidence" value="ECO:0007669"/>
    <property type="project" value="UniProtKB-EC"/>
</dbReference>
<dbReference type="EMBL" id="PHFW01000001">
    <property type="protein sequence ID" value="PQM29383.1"/>
    <property type="molecule type" value="Genomic_DNA"/>
</dbReference>